<evidence type="ECO:0000313" key="1">
    <source>
        <dbReference type="EMBL" id="KAH3703265.1"/>
    </source>
</evidence>
<proteinExistence type="predicted"/>
<accession>A0A9D3YQV2</accession>
<comment type="caution">
    <text evidence="1">The sequence shown here is derived from an EMBL/GenBank/DDBJ whole genome shotgun (WGS) entry which is preliminary data.</text>
</comment>
<reference evidence="1" key="2">
    <citation type="submission" date="2020-11" db="EMBL/GenBank/DDBJ databases">
        <authorList>
            <person name="McCartney M.A."/>
            <person name="Auch B."/>
            <person name="Kono T."/>
            <person name="Mallez S."/>
            <person name="Becker A."/>
            <person name="Gohl D.M."/>
            <person name="Silverstein K.A.T."/>
            <person name="Koren S."/>
            <person name="Bechman K.B."/>
            <person name="Herman A."/>
            <person name="Abrahante J.E."/>
            <person name="Garbe J."/>
        </authorList>
    </citation>
    <scope>NUCLEOTIDE SEQUENCE</scope>
    <source>
        <strain evidence="1">Duluth1</strain>
        <tissue evidence="1">Whole animal</tissue>
    </source>
</reference>
<dbReference type="Proteomes" id="UP000828390">
    <property type="component" value="Unassembled WGS sequence"/>
</dbReference>
<reference evidence="1" key="1">
    <citation type="journal article" date="2019" name="bioRxiv">
        <title>The Genome of the Zebra Mussel, Dreissena polymorpha: A Resource for Invasive Species Research.</title>
        <authorList>
            <person name="McCartney M.A."/>
            <person name="Auch B."/>
            <person name="Kono T."/>
            <person name="Mallez S."/>
            <person name="Zhang Y."/>
            <person name="Obille A."/>
            <person name="Becker A."/>
            <person name="Abrahante J.E."/>
            <person name="Garbe J."/>
            <person name="Badalamenti J.P."/>
            <person name="Herman A."/>
            <person name="Mangelson H."/>
            <person name="Liachko I."/>
            <person name="Sullivan S."/>
            <person name="Sone E.D."/>
            <person name="Koren S."/>
            <person name="Silverstein K.A.T."/>
            <person name="Beckman K.B."/>
            <person name="Gohl D.M."/>
        </authorList>
    </citation>
    <scope>NUCLEOTIDE SEQUENCE</scope>
    <source>
        <strain evidence="1">Duluth1</strain>
        <tissue evidence="1">Whole animal</tissue>
    </source>
</reference>
<protein>
    <submittedName>
        <fullName evidence="1">Uncharacterized protein</fullName>
    </submittedName>
</protein>
<gene>
    <name evidence="1" type="ORF">DPMN_078297</name>
</gene>
<dbReference type="EMBL" id="JAIWYP010000015">
    <property type="protein sequence ID" value="KAH3703265.1"/>
    <property type="molecule type" value="Genomic_DNA"/>
</dbReference>
<sequence length="131" mass="15440">MRLPRRRTSHHRDPFDGPHRSFTFAKDYGYRIYHCLARRRKRFLWWGADNMKHTLLGFDKEKQKIDVDTAFQSTISTGPLLQVLFRLYDDISDVVLTTLSEILAFLHVYRERHANFGVTLVTTDTRAVLKG</sequence>
<name>A0A9D3YQV2_DREPO</name>
<dbReference type="AlphaFoldDB" id="A0A9D3YQV2"/>
<organism evidence="1 2">
    <name type="scientific">Dreissena polymorpha</name>
    <name type="common">Zebra mussel</name>
    <name type="synonym">Mytilus polymorpha</name>
    <dbReference type="NCBI Taxonomy" id="45954"/>
    <lineage>
        <taxon>Eukaryota</taxon>
        <taxon>Metazoa</taxon>
        <taxon>Spiralia</taxon>
        <taxon>Lophotrochozoa</taxon>
        <taxon>Mollusca</taxon>
        <taxon>Bivalvia</taxon>
        <taxon>Autobranchia</taxon>
        <taxon>Heteroconchia</taxon>
        <taxon>Euheterodonta</taxon>
        <taxon>Imparidentia</taxon>
        <taxon>Neoheterodontei</taxon>
        <taxon>Myida</taxon>
        <taxon>Dreissenoidea</taxon>
        <taxon>Dreissenidae</taxon>
        <taxon>Dreissena</taxon>
    </lineage>
</organism>
<evidence type="ECO:0000313" key="2">
    <source>
        <dbReference type="Proteomes" id="UP000828390"/>
    </source>
</evidence>
<keyword evidence="2" id="KW-1185">Reference proteome</keyword>